<protein>
    <submittedName>
        <fullName evidence="13">SusC/RagA family TonB-linked outer membrane protein</fullName>
    </submittedName>
</protein>
<evidence type="ECO:0000256" key="9">
    <source>
        <dbReference type="ARBA" id="ARBA00023237"/>
    </source>
</evidence>
<reference evidence="13 14" key="1">
    <citation type="submission" date="2019-07" db="EMBL/GenBank/DDBJ databases">
        <title>Whole genome shotgun sequence of Chitinophaga cymbidii NBRC 109752.</title>
        <authorList>
            <person name="Hosoyama A."/>
            <person name="Uohara A."/>
            <person name="Ohji S."/>
            <person name="Ichikawa N."/>
        </authorList>
    </citation>
    <scope>NUCLEOTIDE SEQUENCE [LARGE SCALE GENOMIC DNA]</scope>
    <source>
        <strain evidence="13 14">NBRC 109752</strain>
    </source>
</reference>
<dbReference type="Gene3D" id="2.170.130.10">
    <property type="entry name" value="TonB-dependent receptor, plug domain"/>
    <property type="match status" value="1"/>
</dbReference>
<dbReference type="AlphaFoldDB" id="A0A512RPP0"/>
<keyword evidence="2 10" id="KW-0813">Transport</keyword>
<dbReference type="SUPFAM" id="SSF56935">
    <property type="entry name" value="Porins"/>
    <property type="match status" value="1"/>
</dbReference>
<evidence type="ECO:0000256" key="6">
    <source>
        <dbReference type="ARBA" id="ARBA00023004"/>
    </source>
</evidence>
<comment type="caution">
    <text evidence="13">The sequence shown here is derived from an EMBL/GenBank/DDBJ whole genome shotgun (WGS) entry which is preliminary data.</text>
</comment>
<evidence type="ECO:0000256" key="4">
    <source>
        <dbReference type="ARBA" id="ARBA00022496"/>
    </source>
</evidence>
<evidence type="ECO:0000256" key="11">
    <source>
        <dbReference type="RuleBase" id="RU003357"/>
    </source>
</evidence>
<evidence type="ECO:0000313" key="13">
    <source>
        <dbReference type="EMBL" id="GEP97660.1"/>
    </source>
</evidence>
<dbReference type="InterPro" id="IPR023996">
    <property type="entry name" value="TonB-dep_OMP_SusC/RagA"/>
</dbReference>
<dbReference type="Pfam" id="PF07715">
    <property type="entry name" value="Plug"/>
    <property type="match status" value="1"/>
</dbReference>
<keyword evidence="14" id="KW-1185">Reference proteome</keyword>
<keyword evidence="6" id="KW-0408">Iron</keyword>
<dbReference type="InterPro" id="IPR023997">
    <property type="entry name" value="TonB-dep_OMP_SusC/RagA_CS"/>
</dbReference>
<dbReference type="Proteomes" id="UP000321436">
    <property type="component" value="Unassembled WGS sequence"/>
</dbReference>
<keyword evidence="7 11" id="KW-0798">TonB box</keyword>
<dbReference type="Gene3D" id="2.40.170.20">
    <property type="entry name" value="TonB-dependent receptor, beta-barrel domain"/>
    <property type="match status" value="1"/>
</dbReference>
<dbReference type="InterPro" id="IPR012910">
    <property type="entry name" value="Plug_dom"/>
</dbReference>
<name>A0A512RPP0_9BACT</name>
<proteinExistence type="inferred from homology"/>
<sequence length="1145" mass="127401">MQVSAATYGQRISLKRQNASLVSVLKEIRGQSGYDFFFDDNTIPESKKVSINISDATLEQALQAALAGLGLEYRIEGKIVSIRKETAPVWKTVVPLAAIDVRGRILDENGEPLANAIVRVKGTSKQVQADGNGEFILTGIDEGTIIVVSFIGYTSKEIKAAASLGEIVLSVDPQELKVVEVKYSTGYQTISKERSTGSFGTVSKDQLDKPSTDISQRLIGTIAGLQARGMDENGNPTFEIRGQTSLQANPAPLLVVDGFPVQGDFRSINPNDVETVTVLKDAAAASIWGARAANGVIVVTTKNTRRNAPLKVELNAFTRIGAKMDLDYVRPLASSAETVEYEKLAYANWRILPNPVSLYDAGLAFSSAQIALNEFSLGEITAAERDARLKTLSGQDNRDQISDHLLANPVSTQVNLSLSGGTKKLRNFMSMMYEDNQSNFKGTDGKRYMLNFRSNADLARWLKLDVNGMYLFSKNNNNGVRLEDINSWSPYDMLMNPDGSLTNVHQYYTPILDRFVPMDKFPYADWTYNPIQEIANRSRTVEQSLARLQAAFTFRILRGLSAELRGQYEMGNSNSRDLANENTFEVRNTVNTATSWDQVANTFTPNLPKGGILNLGREKTESYNVRGQLNFDRRFGEKHAVNALGGIEFRSLTVQTITNPTAYGYNEQTMGVGILPNGPGGPSAPLVDWMGYNQTFNYVNRLEYNTQRLFSAFGNAAYTYNGKYTVSGSYRFDASNLITDDPAYRYAPFYSAGVAWQAGREDFLQSATWIDQLTARLTYGHLGNYDPTTSFRPLITPGASPNIFINAYTAGFSSFGNPTLRWERTKVWTLGFDFSFFKNGLMGKVDLYNKNGQDLLAVLSIPSIHGTASQRLNNAAMTNKGIELELGTIQNITKDLTWRGNVNFSYNRNRITDLFVINYNAYQMSWGGSAAYVEGYDANTIWRREYAGVEDKQPVFYGPDKQKFTLTSFVDADPRLYMQDKGTLVAPYTVGFMNAFQYKRLALSFIVTGKFGHKFQRMAFNYPATWTGRVLPNSKLTEVMQGDPSKIIPLPLNDVEPEYYAWSSAAGGMGYLIESASHVRMQEVNLNYTLAPGITRRIGMSRLMVYAQGNNLFIIRANKAGEDPEYVRGTMRPMPTYTFGFKCEF</sequence>
<evidence type="ECO:0000256" key="7">
    <source>
        <dbReference type="ARBA" id="ARBA00023077"/>
    </source>
</evidence>
<dbReference type="NCBIfam" id="TIGR04056">
    <property type="entry name" value="OMP_RagA_SusC"/>
    <property type="match status" value="1"/>
</dbReference>
<feature type="domain" description="Secretin/TonB short N-terminal" evidence="12">
    <location>
        <begin position="34"/>
        <end position="85"/>
    </location>
</feature>
<keyword evidence="4" id="KW-0410">Iron transport</keyword>
<keyword evidence="8 10" id="KW-0472">Membrane</keyword>
<evidence type="ECO:0000256" key="2">
    <source>
        <dbReference type="ARBA" id="ARBA00022448"/>
    </source>
</evidence>
<evidence type="ECO:0000256" key="1">
    <source>
        <dbReference type="ARBA" id="ARBA00004571"/>
    </source>
</evidence>
<keyword evidence="4" id="KW-0406">Ion transport</keyword>
<dbReference type="InterPro" id="IPR000531">
    <property type="entry name" value="Beta-barrel_TonB"/>
</dbReference>
<dbReference type="InterPro" id="IPR008969">
    <property type="entry name" value="CarboxyPept-like_regulatory"/>
</dbReference>
<comment type="subcellular location">
    <subcellularLocation>
        <location evidence="1 10">Cell outer membrane</location>
        <topology evidence="1 10">Multi-pass membrane protein</topology>
    </subcellularLocation>
</comment>
<evidence type="ECO:0000256" key="5">
    <source>
        <dbReference type="ARBA" id="ARBA00022692"/>
    </source>
</evidence>
<dbReference type="InterPro" id="IPR037066">
    <property type="entry name" value="Plug_dom_sf"/>
</dbReference>
<dbReference type="Pfam" id="PF00593">
    <property type="entry name" value="TonB_dep_Rec_b-barrel"/>
    <property type="match status" value="1"/>
</dbReference>
<dbReference type="InterPro" id="IPR036942">
    <property type="entry name" value="Beta-barrel_TonB_sf"/>
</dbReference>
<dbReference type="InterPro" id="IPR039426">
    <property type="entry name" value="TonB-dep_rcpt-like"/>
</dbReference>
<evidence type="ECO:0000256" key="10">
    <source>
        <dbReference type="PROSITE-ProRule" id="PRU01360"/>
    </source>
</evidence>
<gene>
    <name evidence="13" type="ORF">CCY01nite_39200</name>
</gene>
<organism evidence="13 14">
    <name type="scientific">Chitinophaga cymbidii</name>
    <dbReference type="NCBI Taxonomy" id="1096750"/>
    <lineage>
        <taxon>Bacteria</taxon>
        <taxon>Pseudomonadati</taxon>
        <taxon>Bacteroidota</taxon>
        <taxon>Chitinophagia</taxon>
        <taxon>Chitinophagales</taxon>
        <taxon>Chitinophagaceae</taxon>
        <taxon>Chitinophaga</taxon>
    </lineage>
</organism>
<dbReference type="GO" id="GO:0006826">
    <property type="term" value="P:iron ion transport"/>
    <property type="evidence" value="ECO:0007669"/>
    <property type="project" value="UniProtKB-KW"/>
</dbReference>
<keyword evidence="9 10" id="KW-0998">Cell outer membrane</keyword>
<dbReference type="InterPro" id="IPR011662">
    <property type="entry name" value="Secretin/TonB_short_N"/>
</dbReference>
<evidence type="ECO:0000313" key="14">
    <source>
        <dbReference type="Proteomes" id="UP000321436"/>
    </source>
</evidence>
<dbReference type="SMART" id="SM00965">
    <property type="entry name" value="STN"/>
    <property type="match status" value="1"/>
</dbReference>
<dbReference type="Pfam" id="PF07660">
    <property type="entry name" value="STN"/>
    <property type="match status" value="1"/>
</dbReference>
<accession>A0A512RPP0</accession>
<dbReference type="EMBL" id="BKAU01000005">
    <property type="protein sequence ID" value="GEP97660.1"/>
    <property type="molecule type" value="Genomic_DNA"/>
</dbReference>
<evidence type="ECO:0000256" key="8">
    <source>
        <dbReference type="ARBA" id="ARBA00023136"/>
    </source>
</evidence>
<dbReference type="GO" id="GO:0009279">
    <property type="term" value="C:cell outer membrane"/>
    <property type="evidence" value="ECO:0007669"/>
    <property type="project" value="UniProtKB-SubCell"/>
</dbReference>
<evidence type="ECO:0000259" key="12">
    <source>
        <dbReference type="SMART" id="SM00965"/>
    </source>
</evidence>
<keyword evidence="5 10" id="KW-0812">Transmembrane</keyword>
<dbReference type="SUPFAM" id="SSF49464">
    <property type="entry name" value="Carboxypeptidase regulatory domain-like"/>
    <property type="match status" value="1"/>
</dbReference>
<dbReference type="PROSITE" id="PS52016">
    <property type="entry name" value="TONB_DEPENDENT_REC_3"/>
    <property type="match status" value="1"/>
</dbReference>
<comment type="similarity">
    <text evidence="10 11">Belongs to the TonB-dependent receptor family.</text>
</comment>
<dbReference type="NCBIfam" id="TIGR04057">
    <property type="entry name" value="SusC_RagA_signa"/>
    <property type="match status" value="1"/>
</dbReference>
<dbReference type="Gene3D" id="2.60.40.1120">
    <property type="entry name" value="Carboxypeptidase-like, regulatory domain"/>
    <property type="match status" value="1"/>
</dbReference>
<keyword evidence="3 10" id="KW-1134">Transmembrane beta strand</keyword>
<evidence type="ECO:0000256" key="3">
    <source>
        <dbReference type="ARBA" id="ARBA00022452"/>
    </source>
</evidence>
<dbReference type="Pfam" id="PF13715">
    <property type="entry name" value="CarbopepD_reg_2"/>
    <property type="match status" value="1"/>
</dbReference>
<dbReference type="Gene3D" id="3.55.50.30">
    <property type="match status" value="1"/>
</dbReference>